<organism evidence="1 2">
    <name type="scientific">Alloscardovia theropitheci</name>
    <dbReference type="NCBI Taxonomy" id="2496842"/>
    <lineage>
        <taxon>Bacteria</taxon>
        <taxon>Bacillati</taxon>
        <taxon>Actinomycetota</taxon>
        <taxon>Actinomycetes</taxon>
        <taxon>Bifidobacteriales</taxon>
        <taxon>Bifidobacteriaceae</taxon>
        <taxon>Alloscardovia</taxon>
    </lineage>
</organism>
<dbReference type="RefSeq" id="WP_131282888.1">
    <property type="nucleotide sequence ID" value="NZ_RXLP01000001.1"/>
</dbReference>
<name>A0A4R0QTZ9_9BIFI</name>
<dbReference type="AlphaFoldDB" id="A0A4R0QTZ9"/>
<evidence type="ECO:0000313" key="1">
    <source>
        <dbReference type="EMBL" id="TCD55038.1"/>
    </source>
</evidence>
<keyword evidence="2" id="KW-1185">Reference proteome</keyword>
<proteinExistence type="predicted"/>
<gene>
    <name evidence="1" type="ORF">EJ419_00075</name>
</gene>
<sequence>MTTTPRLLNPQIMHIDSANTNLLRYAENNTDIGELTYSKRLNERLHDVRRKSAVRKRYARHHRHHRSELRNIITPVIIRKSILAHMAQLIPEHKLMPLSCVSAAAILGAPIPEKDVYCSLYMATNIKKNSQHAASCIVHNSLPIRQLYINYSMPKDIRKNLLSTHHEDFEYSLHSSRGLEESCIPRYEAINDEVGVCSGILVTSPLQTMFDCMRVLPFCYGLAICDHLSALYDISSEDMTEFLHAHKSCKSAQIAAYRLEFVDKNSTSYYESLCRALMIKAGVSIPLLHSQLPQALSTNFPLPCPASPDFIWELPSFTTRTVNTPARYIIAHIDGFKYFHSLSTGNETSSSHILPTSYRQLEELLAVSNCTIVRLSTREISVEKPQRLIEKLRKAYVPFVSEEEIETRVKYLSDRRLLRF</sequence>
<dbReference type="OrthoDB" id="3172126at2"/>
<comment type="caution">
    <text evidence="1">The sequence shown here is derived from an EMBL/GenBank/DDBJ whole genome shotgun (WGS) entry which is preliminary data.</text>
</comment>
<reference evidence="1 2" key="1">
    <citation type="submission" date="2018-12" db="EMBL/GenBank/DDBJ databases">
        <title>Alloscrdovia theropitheci sp. nov: a novel taxon from the feces of the bleeding-herat monkey (Theropithecus geleda).</title>
        <authorList>
            <person name="Modesto M."/>
        </authorList>
    </citation>
    <scope>NUCLEOTIDE SEQUENCE [LARGE SCALE GENOMIC DNA]</scope>
    <source>
        <strain evidence="1 2">GLDI4/2</strain>
    </source>
</reference>
<dbReference type="Proteomes" id="UP000291289">
    <property type="component" value="Unassembled WGS sequence"/>
</dbReference>
<protein>
    <submittedName>
        <fullName evidence="1">Uncharacterized protein</fullName>
    </submittedName>
</protein>
<evidence type="ECO:0000313" key="2">
    <source>
        <dbReference type="Proteomes" id="UP000291289"/>
    </source>
</evidence>
<accession>A0A4R0QTZ9</accession>
<dbReference type="EMBL" id="RXLP01000001">
    <property type="protein sequence ID" value="TCD55038.1"/>
    <property type="molecule type" value="Genomic_DNA"/>
</dbReference>